<evidence type="ECO:0000313" key="1">
    <source>
        <dbReference type="EMBL" id="MBB5154195.1"/>
    </source>
</evidence>
<comment type="caution">
    <text evidence="1">The sequence shown here is derived from an EMBL/GenBank/DDBJ whole genome shotgun (WGS) entry which is preliminary data.</text>
</comment>
<dbReference type="Proteomes" id="UP000584374">
    <property type="component" value="Unassembled WGS sequence"/>
</dbReference>
<name>A0A840Q716_9PSEU</name>
<dbReference type="EMBL" id="JACHIW010000001">
    <property type="protein sequence ID" value="MBB5154195.1"/>
    <property type="molecule type" value="Genomic_DNA"/>
</dbReference>
<organism evidence="1 2">
    <name type="scientific">Saccharopolyspora phatthalungensis</name>
    <dbReference type="NCBI Taxonomy" id="664693"/>
    <lineage>
        <taxon>Bacteria</taxon>
        <taxon>Bacillati</taxon>
        <taxon>Actinomycetota</taxon>
        <taxon>Actinomycetes</taxon>
        <taxon>Pseudonocardiales</taxon>
        <taxon>Pseudonocardiaceae</taxon>
        <taxon>Saccharopolyspora</taxon>
    </lineage>
</organism>
<evidence type="ECO:0000313" key="2">
    <source>
        <dbReference type="Proteomes" id="UP000584374"/>
    </source>
</evidence>
<sequence length="72" mass="7809">MTVEMMVIEYPCGRMQRTETSQPFGLGHTLSLLIRTVTCSIPFWHIHSASFGSACVAVSNPLPGRQPGGFGN</sequence>
<reference evidence="1 2" key="1">
    <citation type="submission" date="2020-08" db="EMBL/GenBank/DDBJ databases">
        <title>Sequencing the genomes of 1000 actinobacteria strains.</title>
        <authorList>
            <person name="Klenk H.-P."/>
        </authorList>
    </citation>
    <scope>NUCLEOTIDE SEQUENCE [LARGE SCALE GENOMIC DNA]</scope>
    <source>
        <strain evidence="1 2">DSM 45584</strain>
    </source>
</reference>
<accession>A0A840Q716</accession>
<protein>
    <submittedName>
        <fullName evidence="1">Uncharacterized protein</fullName>
    </submittedName>
</protein>
<dbReference type="AlphaFoldDB" id="A0A840Q716"/>
<gene>
    <name evidence="1" type="ORF">BJ970_001729</name>
</gene>
<proteinExistence type="predicted"/>
<keyword evidence="2" id="KW-1185">Reference proteome</keyword>